<proteinExistence type="inferred from homology"/>
<reference evidence="4" key="1">
    <citation type="submission" date="2018-05" db="EMBL/GenBank/DDBJ databases">
        <authorList>
            <person name="Lanie J.A."/>
            <person name="Ng W.-L."/>
            <person name="Kazmierczak K.M."/>
            <person name="Andrzejewski T.M."/>
            <person name="Davidsen T.M."/>
            <person name="Wayne K.J."/>
            <person name="Tettelin H."/>
            <person name="Glass J.I."/>
            <person name="Rusch D."/>
            <person name="Podicherti R."/>
            <person name="Tsui H.-C.T."/>
            <person name="Winkler M.E."/>
        </authorList>
    </citation>
    <scope>NUCLEOTIDE SEQUENCE</scope>
</reference>
<accession>A0A381P0Q0</accession>
<comment type="similarity">
    <text evidence="1">Belongs to the SCO1/2 family.</text>
</comment>
<evidence type="ECO:0000256" key="2">
    <source>
        <dbReference type="ARBA" id="ARBA00023008"/>
    </source>
</evidence>
<dbReference type="AlphaFoldDB" id="A0A381P0Q0"/>
<protein>
    <recommendedName>
        <fullName evidence="3">Thioredoxin domain-containing protein</fullName>
    </recommendedName>
</protein>
<gene>
    <name evidence="4" type="ORF">METZ01_LOCUS13349</name>
</gene>
<dbReference type="CDD" id="cd02968">
    <property type="entry name" value="SCO"/>
    <property type="match status" value="1"/>
</dbReference>
<dbReference type="Gene3D" id="3.40.30.10">
    <property type="entry name" value="Glutaredoxin"/>
    <property type="match status" value="1"/>
</dbReference>
<evidence type="ECO:0000313" key="4">
    <source>
        <dbReference type="EMBL" id="SUZ60495.1"/>
    </source>
</evidence>
<dbReference type="PANTHER" id="PTHR12151:SF25">
    <property type="entry name" value="LINALOOL DEHYDRATASE_ISOMERASE DOMAIN-CONTAINING PROTEIN"/>
    <property type="match status" value="1"/>
</dbReference>
<dbReference type="InterPro" id="IPR013766">
    <property type="entry name" value="Thioredoxin_domain"/>
</dbReference>
<name>A0A381P0Q0_9ZZZZ</name>
<evidence type="ECO:0000259" key="3">
    <source>
        <dbReference type="PROSITE" id="PS51352"/>
    </source>
</evidence>
<dbReference type="PANTHER" id="PTHR12151">
    <property type="entry name" value="ELECTRON TRANSPORT PROTIN SCO1/SENC FAMILY MEMBER"/>
    <property type="match status" value="1"/>
</dbReference>
<dbReference type="SUPFAM" id="SSF52833">
    <property type="entry name" value="Thioredoxin-like"/>
    <property type="match status" value="1"/>
</dbReference>
<organism evidence="4">
    <name type="scientific">marine metagenome</name>
    <dbReference type="NCBI Taxonomy" id="408172"/>
    <lineage>
        <taxon>unclassified sequences</taxon>
        <taxon>metagenomes</taxon>
        <taxon>ecological metagenomes</taxon>
    </lineage>
</organism>
<dbReference type="PROSITE" id="PS51352">
    <property type="entry name" value="THIOREDOXIN_2"/>
    <property type="match status" value="1"/>
</dbReference>
<evidence type="ECO:0000256" key="1">
    <source>
        <dbReference type="ARBA" id="ARBA00010996"/>
    </source>
</evidence>
<keyword evidence="2" id="KW-0186">Copper</keyword>
<dbReference type="Pfam" id="PF02630">
    <property type="entry name" value="SCO1-SenC"/>
    <property type="match status" value="1"/>
</dbReference>
<dbReference type="EMBL" id="UINC01000746">
    <property type="protein sequence ID" value="SUZ60495.1"/>
    <property type="molecule type" value="Genomic_DNA"/>
</dbReference>
<sequence length="188" mass="21102">VVFLGIGATWVITKATQASQVLPAVIKQAPPFSLVSHHGEPFTKDSLRNKISVLDFIFTSCPGPCPIMSNNMRTLYNQYKLHPDLQFISITVDPEYDSQEVLKIYADANGVNDKRWKFLRADMEKVKKLSSDGFLLMSDNLPAGHSVKFVLIDGDGNIRQYYNGTDKASISILRNHINLFLKKLRSSV</sequence>
<dbReference type="InterPro" id="IPR036249">
    <property type="entry name" value="Thioredoxin-like_sf"/>
</dbReference>
<feature type="non-terminal residue" evidence="4">
    <location>
        <position position="1"/>
    </location>
</feature>
<feature type="domain" description="Thioredoxin" evidence="3">
    <location>
        <begin position="23"/>
        <end position="182"/>
    </location>
</feature>
<dbReference type="InterPro" id="IPR003782">
    <property type="entry name" value="SCO1/SenC"/>
</dbReference>